<gene>
    <name evidence="1" type="ORF">Baya_3246</name>
</gene>
<reference evidence="1 2" key="1">
    <citation type="journal article" date="2019" name="Genome Biol. Evol.">
        <title>Whole-Genome Sequencing of the Giant Devil Catfish, Bagarius yarrelli.</title>
        <authorList>
            <person name="Jiang W."/>
            <person name="Lv Y."/>
            <person name="Cheng L."/>
            <person name="Yang K."/>
            <person name="Chao B."/>
            <person name="Wang X."/>
            <person name="Li Y."/>
            <person name="Pan X."/>
            <person name="You X."/>
            <person name="Zhang Y."/>
            <person name="Yang J."/>
            <person name="Li J."/>
            <person name="Zhang X."/>
            <person name="Liu S."/>
            <person name="Sun C."/>
            <person name="Yang J."/>
            <person name="Shi Q."/>
        </authorList>
    </citation>
    <scope>NUCLEOTIDE SEQUENCE [LARGE SCALE GENOMIC DNA]</scope>
    <source>
        <strain evidence="1">JWS20170419001</strain>
        <tissue evidence="1">Muscle</tissue>
    </source>
</reference>
<sequence>MNRAAESQGQKQEKQIQQYSLEFFNLDECDDGVGEDSNSGQYGGDRKSLCSLANTIEEQCMLQSRALRKVGVRKSP</sequence>
<protein>
    <submittedName>
        <fullName evidence="1">Uncharacterized protein</fullName>
    </submittedName>
</protein>
<evidence type="ECO:0000313" key="2">
    <source>
        <dbReference type="Proteomes" id="UP000319801"/>
    </source>
</evidence>
<name>A0A556TS57_BAGYA</name>
<proteinExistence type="predicted"/>
<accession>A0A556TS57</accession>
<evidence type="ECO:0000313" key="1">
    <source>
        <dbReference type="EMBL" id="TSK53686.1"/>
    </source>
</evidence>
<dbReference type="AlphaFoldDB" id="A0A556TS57"/>
<dbReference type="Proteomes" id="UP000319801">
    <property type="component" value="Unassembled WGS sequence"/>
</dbReference>
<comment type="caution">
    <text evidence="1">The sequence shown here is derived from an EMBL/GenBank/DDBJ whole genome shotgun (WGS) entry which is preliminary data.</text>
</comment>
<dbReference type="EMBL" id="VCAZ01000015">
    <property type="protein sequence ID" value="TSK53686.1"/>
    <property type="molecule type" value="Genomic_DNA"/>
</dbReference>
<keyword evidence="2" id="KW-1185">Reference proteome</keyword>
<organism evidence="1 2">
    <name type="scientific">Bagarius yarrelli</name>
    <name type="common">Goonch</name>
    <name type="synonym">Bagrus yarrelli</name>
    <dbReference type="NCBI Taxonomy" id="175774"/>
    <lineage>
        <taxon>Eukaryota</taxon>
        <taxon>Metazoa</taxon>
        <taxon>Chordata</taxon>
        <taxon>Craniata</taxon>
        <taxon>Vertebrata</taxon>
        <taxon>Euteleostomi</taxon>
        <taxon>Actinopterygii</taxon>
        <taxon>Neopterygii</taxon>
        <taxon>Teleostei</taxon>
        <taxon>Ostariophysi</taxon>
        <taxon>Siluriformes</taxon>
        <taxon>Sisoridae</taxon>
        <taxon>Sisorinae</taxon>
        <taxon>Bagarius</taxon>
    </lineage>
</organism>